<reference evidence="7 8" key="1">
    <citation type="submission" date="2018-06" db="EMBL/GenBank/DDBJ databases">
        <authorList>
            <consortium name="Pathogen Informatics"/>
            <person name="Doyle S."/>
        </authorList>
    </citation>
    <scope>NUCLEOTIDE SEQUENCE [LARGE SCALE GENOMIC DNA]</scope>
    <source>
        <strain evidence="7 8">NCTC11872</strain>
    </source>
</reference>
<gene>
    <name evidence="7" type="primary">lic3C_1</name>
    <name evidence="7" type="ORF">NCTC11872_01459</name>
</gene>
<name>A0A2X1PXK6_HAEIF</name>
<feature type="transmembrane region" description="Helical" evidence="6">
    <location>
        <begin position="82"/>
        <end position="101"/>
    </location>
</feature>
<sequence>MSNSLSSQIFTRKMLICAFTGFNSGLPLFVLSQMLPVWLTDKHLSIELIGAVTGVMLPYGLKFLWAPLLDRYFPSFLGRRRSWMLLSQVALLILLYIISLFDPLTQLGTVANIALLIAFFFSYTRYRVGCVSS</sequence>
<evidence type="ECO:0000256" key="5">
    <source>
        <dbReference type="ARBA" id="ARBA00023136"/>
    </source>
</evidence>
<dbReference type="InterPro" id="IPR036259">
    <property type="entry name" value="MFS_trans_sf"/>
</dbReference>
<dbReference type="SUPFAM" id="SSF103473">
    <property type="entry name" value="MFS general substrate transporter"/>
    <property type="match status" value="1"/>
</dbReference>
<dbReference type="Pfam" id="PF13000">
    <property type="entry name" value="Acatn"/>
    <property type="match status" value="1"/>
</dbReference>
<evidence type="ECO:0000256" key="2">
    <source>
        <dbReference type="ARBA" id="ARBA00022448"/>
    </source>
</evidence>
<organism evidence="7 8">
    <name type="scientific">Haemophilus influenzae</name>
    <dbReference type="NCBI Taxonomy" id="727"/>
    <lineage>
        <taxon>Bacteria</taxon>
        <taxon>Pseudomonadati</taxon>
        <taxon>Pseudomonadota</taxon>
        <taxon>Gammaproteobacteria</taxon>
        <taxon>Pasteurellales</taxon>
        <taxon>Pasteurellaceae</taxon>
        <taxon>Haemophilus</taxon>
    </lineage>
</organism>
<keyword evidence="4 6" id="KW-1133">Transmembrane helix</keyword>
<keyword evidence="5 6" id="KW-0472">Membrane</keyword>
<comment type="subcellular location">
    <subcellularLocation>
        <location evidence="1">Membrane</location>
        <topology evidence="1">Multi-pass membrane protein</topology>
    </subcellularLocation>
</comment>
<evidence type="ECO:0000313" key="7">
    <source>
        <dbReference type="EMBL" id="SPX41843.1"/>
    </source>
</evidence>
<feature type="transmembrane region" description="Helical" evidence="6">
    <location>
        <begin position="12"/>
        <end position="31"/>
    </location>
</feature>
<dbReference type="GO" id="GO:0016020">
    <property type="term" value="C:membrane"/>
    <property type="evidence" value="ECO:0007669"/>
    <property type="project" value="UniProtKB-SubCell"/>
</dbReference>
<feature type="transmembrane region" description="Helical" evidence="6">
    <location>
        <begin position="107"/>
        <end position="126"/>
    </location>
</feature>
<evidence type="ECO:0000256" key="6">
    <source>
        <dbReference type="SAM" id="Phobius"/>
    </source>
</evidence>
<accession>A0A2X1PXK6</accession>
<protein>
    <submittedName>
        <fullName evidence="7">Integral membrane signal transducer protein</fullName>
    </submittedName>
</protein>
<dbReference type="EMBL" id="UASK01000005">
    <property type="protein sequence ID" value="SPX41843.1"/>
    <property type="molecule type" value="Genomic_DNA"/>
</dbReference>
<keyword evidence="2" id="KW-0813">Transport</keyword>
<dbReference type="AlphaFoldDB" id="A0A2X1PXK6"/>
<dbReference type="PANTHER" id="PTHR12778:SF10">
    <property type="entry name" value="MAJOR FACILITATOR SUPERFAMILY DOMAIN-CONTAINING PROTEIN 3"/>
    <property type="match status" value="1"/>
</dbReference>
<evidence type="ECO:0000256" key="3">
    <source>
        <dbReference type="ARBA" id="ARBA00022692"/>
    </source>
</evidence>
<feature type="transmembrane region" description="Helical" evidence="6">
    <location>
        <begin position="43"/>
        <end position="61"/>
    </location>
</feature>
<evidence type="ECO:0000313" key="8">
    <source>
        <dbReference type="Proteomes" id="UP000249936"/>
    </source>
</evidence>
<dbReference type="Proteomes" id="UP000249936">
    <property type="component" value="Unassembled WGS sequence"/>
</dbReference>
<dbReference type="PANTHER" id="PTHR12778">
    <property type="entry name" value="SOLUTE CARRIER FAMILY 33 ACETYL-COA TRANSPORTER -RELATED"/>
    <property type="match status" value="1"/>
</dbReference>
<keyword evidence="3 6" id="KW-0812">Transmembrane</keyword>
<evidence type="ECO:0000256" key="4">
    <source>
        <dbReference type="ARBA" id="ARBA00022989"/>
    </source>
</evidence>
<dbReference type="InterPro" id="IPR004752">
    <property type="entry name" value="AmpG_permease/AT-1"/>
</dbReference>
<dbReference type="GO" id="GO:0008521">
    <property type="term" value="F:acetyl-CoA transmembrane transporter activity"/>
    <property type="evidence" value="ECO:0007669"/>
    <property type="project" value="InterPro"/>
</dbReference>
<dbReference type="InterPro" id="IPR024371">
    <property type="entry name" value="AcetylCoA_trans_1-like"/>
</dbReference>
<dbReference type="GO" id="GO:0035348">
    <property type="term" value="P:acetyl-CoA transmembrane transport"/>
    <property type="evidence" value="ECO:0007669"/>
    <property type="project" value="InterPro"/>
</dbReference>
<proteinExistence type="predicted"/>
<evidence type="ECO:0000256" key="1">
    <source>
        <dbReference type="ARBA" id="ARBA00004141"/>
    </source>
</evidence>